<evidence type="ECO:0000313" key="2">
    <source>
        <dbReference type="EMBL" id="AYG60813.1"/>
    </source>
</evidence>
<name>A0A387FQW0_9HYPH</name>
<feature type="chain" id="PRO_5017418220" evidence="1">
    <location>
        <begin position="27"/>
        <end position="161"/>
    </location>
</feature>
<feature type="signal peptide" evidence="1">
    <location>
        <begin position="1"/>
        <end position="26"/>
    </location>
</feature>
<evidence type="ECO:0000313" key="3">
    <source>
        <dbReference type="Proteomes" id="UP000282195"/>
    </source>
</evidence>
<organism evidence="2 3">
    <name type="scientific">Rhizobium jaguaris</name>
    <dbReference type="NCBI Taxonomy" id="1312183"/>
    <lineage>
        <taxon>Bacteria</taxon>
        <taxon>Pseudomonadati</taxon>
        <taxon>Pseudomonadota</taxon>
        <taxon>Alphaproteobacteria</taxon>
        <taxon>Hyphomicrobiales</taxon>
        <taxon>Rhizobiaceae</taxon>
        <taxon>Rhizobium/Agrobacterium group</taxon>
        <taxon>Rhizobium</taxon>
    </lineage>
</organism>
<dbReference type="AlphaFoldDB" id="A0A387FQW0"/>
<keyword evidence="3" id="KW-1185">Reference proteome</keyword>
<gene>
    <name evidence="2" type="ORF">CCGE525_19870</name>
</gene>
<sequence length="161" mass="17416">MGRHLFTATTLVLAAAAALSSVSASADDFRRGHRPFLPSGPVSFHHSRLVAFNHSRLVPFHHSRFVRLQEISWPQRYGQPQPARIILMDPQYAASAGTYAGTTSVYQADGGTYVLGYGGNGGYGGYQSQPATPLKPRAKVINVRLARNACSYEAGVCVIRP</sequence>
<accession>A0A387FQW0</accession>
<dbReference type="RefSeq" id="WP_120705780.1">
    <property type="nucleotide sequence ID" value="NZ_CP032694.1"/>
</dbReference>
<dbReference type="EMBL" id="CP032694">
    <property type="protein sequence ID" value="AYG60813.1"/>
    <property type="molecule type" value="Genomic_DNA"/>
</dbReference>
<dbReference type="OrthoDB" id="8304928at2"/>
<reference evidence="2 3" key="1">
    <citation type="submission" date="2018-10" db="EMBL/GenBank/DDBJ databases">
        <title>Rhizobium etli, R. leguminosarum and a new Rhizobium genospecies from Phaseolus dumosus.</title>
        <authorList>
            <person name="Ramirez-Puebla S.T."/>
            <person name="Rogel-Hernandez M.A."/>
            <person name="Guerrero G."/>
            <person name="Ormeno-Orrillo E."/>
            <person name="Martinez-Romero J.C."/>
            <person name="Negrete-Yankelevich S."/>
            <person name="Martinez-Romero E."/>
        </authorList>
    </citation>
    <scope>NUCLEOTIDE SEQUENCE [LARGE SCALE GENOMIC DNA]</scope>
    <source>
        <strain evidence="2 3">CCGE525</strain>
    </source>
</reference>
<dbReference type="Proteomes" id="UP000282195">
    <property type="component" value="Chromosome"/>
</dbReference>
<proteinExistence type="predicted"/>
<keyword evidence="1" id="KW-0732">Signal</keyword>
<dbReference type="KEGG" id="rjg:CCGE525_19870"/>
<protein>
    <submittedName>
        <fullName evidence="2">Uncharacterized protein</fullName>
    </submittedName>
</protein>
<evidence type="ECO:0000256" key="1">
    <source>
        <dbReference type="SAM" id="SignalP"/>
    </source>
</evidence>